<evidence type="ECO:0000313" key="6">
    <source>
        <dbReference type="Proteomes" id="UP000005361"/>
    </source>
</evidence>
<gene>
    <name evidence="5" type="ORF">JBW_02016</name>
</gene>
<dbReference type="AlphaFoldDB" id="I9NWM9"/>
<keyword evidence="2" id="KW-0732">Signal</keyword>
<dbReference type="InterPro" id="IPR011330">
    <property type="entry name" value="Glyco_hydro/deAcase_b/a-brl"/>
</dbReference>
<evidence type="ECO:0000256" key="1">
    <source>
        <dbReference type="ARBA" id="ARBA00004613"/>
    </source>
</evidence>
<dbReference type="GO" id="GO:0016810">
    <property type="term" value="F:hydrolase activity, acting on carbon-nitrogen (but not peptide) bonds"/>
    <property type="evidence" value="ECO:0007669"/>
    <property type="project" value="InterPro"/>
</dbReference>
<dbReference type="STRING" id="1192197.JBW_02016"/>
<sequence length="276" mass="31524">MQKLNIKKGQINIVIGLIIIFFLIALSKFGNHSVVASYNKSNSITLQEVPILNYHKVDILNHALSVSPREFEDQMEYLYQNGYHTITPDQLMAYLKSGKPLPDKPILITFDDGYLDNYTNAYPIMKKYGFTGTIFIVTNFISKDERFMTWDQIKEMQQNGMIFGSHTANHKSLTSLTKEQVLDELSQSRDEIARQLGKAPKYFAYPTGTYNGEIEDMVRKTGYKAAFTIEYGQVGADSDVFLLQRIPIFKGQKTFRSFFIRLNGAPVLEELGIIKN</sequence>
<dbReference type="EMBL" id="CP010978">
    <property type="protein sequence ID" value="AJQ27366.1"/>
    <property type="molecule type" value="Genomic_DNA"/>
</dbReference>
<keyword evidence="3" id="KW-0812">Transmembrane</keyword>
<dbReference type="KEGG" id="pft:JBW_02016"/>
<dbReference type="SUPFAM" id="SSF88713">
    <property type="entry name" value="Glycoside hydrolase/deacetylase"/>
    <property type="match status" value="1"/>
</dbReference>
<dbReference type="Pfam" id="PF01522">
    <property type="entry name" value="Polysacc_deac_1"/>
    <property type="match status" value="1"/>
</dbReference>
<name>I9NWM9_9FIRM</name>
<comment type="subcellular location">
    <subcellularLocation>
        <location evidence="1">Secreted</location>
    </subcellularLocation>
</comment>
<keyword evidence="3" id="KW-1133">Transmembrane helix</keyword>
<dbReference type="InterPro" id="IPR051398">
    <property type="entry name" value="Polysacch_Deacetylase"/>
</dbReference>
<dbReference type="GO" id="GO:0005576">
    <property type="term" value="C:extracellular region"/>
    <property type="evidence" value="ECO:0007669"/>
    <property type="project" value="UniProtKB-SubCell"/>
</dbReference>
<evidence type="ECO:0000256" key="2">
    <source>
        <dbReference type="ARBA" id="ARBA00022729"/>
    </source>
</evidence>
<dbReference type="CDD" id="cd10918">
    <property type="entry name" value="CE4_NodB_like_5s_6s"/>
    <property type="match status" value="1"/>
</dbReference>
<feature type="domain" description="NodB homology" evidence="4">
    <location>
        <begin position="104"/>
        <end position="276"/>
    </location>
</feature>
<reference evidence="5 6" key="1">
    <citation type="journal article" date="2015" name="Genome Announc.">
        <title>Complete Genome Sequence of Pelosinus fermentans JBW45, a Member of a Remarkably Competitive Group of Negativicutes in the Firmicutes Phylum.</title>
        <authorList>
            <person name="De Leon K.B."/>
            <person name="Utturkar S.M."/>
            <person name="Camilleri L.B."/>
            <person name="Elias D.A."/>
            <person name="Arkin A.P."/>
            <person name="Fields M.W."/>
            <person name="Brown S.D."/>
            <person name="Wall J.D."/>
        </authorList>
    </citation>
    <scope>NUCLEOTIDE SEQUENCE [LARGE SCALE GENOMIC DNA]</scope>
    <source>
        <strain evidence="5 6">JBW45</strain>
    </source>
</reference>
<feature type="transmembrane region" description="Helical" evidence="3">
    <location>
        <begin position="12"/>
        <end position="30"/>
    </location>
</feature>
<protein>
    <submittedName>
        <fullName evidence="5">Polysaccharide deacetylase</fullName>
    </submittedName>
</protein>
<dbReference type="HOGENOM" id="CLU_030024_2_2_9"/>
<dbReference type="InterPro" id="IPR002509">
    <property type="entry name" value="NODB_dom"/>
</dbReference>
<dbReference type="Proteomes" id="UP000005361">
    <property type="component" value="Chromosome"/>
</dbReference>
<dbReference type="GO" id="GO:0005975">
    <property type="term" value="P:carbohydrate metabolic process"/>
    <property type="evidence" value="ECO:0007669"/>
    <property type="project" value="InterPro"/>
</dbReference>
<accession>I9NWM9</accession>
<evidence type="ECO:0000259" key="4">
    <source>
        <dbReference type="PROSITE" id="PS51677"/>
    </source>
</evidence>
<reference evidence="6" key="2">
    <citation type="submission" date="2015-02" db="EMBL/GenBank/DDBJ databases">
        <title>Complete Genome Sequence of Pelosinus fermentans JBW45.</title>
        <authorList>
            <person name="De Leon K.B."/>
            <person name="Utturkar S.M."/>
            <person name="Camilleri L.B."/>
            <person name="Arkin A.P."/>
            <person name="Fields M.W."/>
            <person name="Brown S.D."/>
            <person name="Wall J.D."/>
        </authorList>
    </citation>
    <scope>NUCLEOTIDE SEQUENCE [LARGE SCALE GENOMIC DNA]</scope>
    <source>
        <strain evidence="6">JBW45</strain>
    </source>
</reference>
<evidence type="ECO:0000313" key="5">
    <source>
        <dbReference type="EMBL" id="AJQ27366.1"/>
    </source>
</evidence>
<dbReference type="Gene3D" id="3.20.20.370">
    <property type="entry name" value="Glycoside hydrolase/deacetylase"/>
    <property type="match status" value="1"/>
</dbReference>
<dbReference type="PANTHER" id="PTHR34216">
    <property type="match status" value="1"/>
</dbReference>
<dbReference type="PROSITE" id="PS51677">
    <property type="entry name" value="NODB"/>
    <property type="match status" value="1"/>
</dbReference>
<keyword evidence="3" id="KW-0472">Membrane</keyword>
<dbReference type="PANTHER" id="PTHR34216:SF3">
    <property type="entry name" value="POLY-BETA-1,6-N-ACETYL-D-GLUCOSAMINE N-DEACETYLASE"/>
    <property type="match status" value="1"/>
</dbReference>
<organism evidence="5 6">
    <name type="scientific">Pelosinus fermentans JBW45</name>
    <dbReference type="NCBI Taxonomy" id="1192197"/>
    <lineage>
        <taxon>Bacteria</taxon>
        <taxon>Bacillati</taxon>
        <taxon>Bacillota</taxon>
        <taxon>Negativicutes</taxon>
        <taxon>Selenomonadales</taxon>
        <taxon>Sporomusaceae</taxon>
        <taxon>Pelosinus</taxon>
    </lineage>
</organism>
<proteinExistence type="predicted"/>
<evidence type="ECO:0000256" key="3">
    <source>
        <dbReference type="SAM" id="Phobius"/>
    </source>
</evidence>